<dbReference type="EMBL" id="QHLQ01000015">
    <property type="protein sequence ID" value="NIZ62244.1"/>
    <property type="molecule type" value="Genomic_DNA"/>
</dbReference>
<dbReference type="Pfam" id="PF07729">
    <property type="entry name" value="FCD"/>
    <property type="match status" value="1"/>
</dbReference>
<dbReference type="CDD" id="cd07377">
    <property type="entry name" value="WHTH_GntR"/>
    <property type="match status" value="1"/>
</dbReference>
<dbReference type="RefSeq" id="WP_167684871.1">
    <property type="nucleotide sequence ID" value="NZ_QHLQ01000015.1"/>
</dbReference>
<evidence type="ECO:0000259" key="4">
    <source>
        <dbReference type="PROSITE" id="PS50949"/>
    </source>
</evidence>
<dbReference type="PRINTS" id="PR00035">
    <property type="entry name" value="HTHGNTR"/>
</dbReference>
<keyword evidence="3" id="KW-0804">Transcription</keyword>
<evidence type="ECO:0000313" key="5">
    <source>
        <dbReference type="EMBL" id="NIZ62244.1"/>
    </source>
</evidence>
<evidence type="ECO:0000256" key="1">
    <source>
        <dbReference type="ARBA" id="ARBA00023015"/>
    </source>
</evidence>
<organism evidence="5 6">
    <name type="scientific">Parasedimentitalea denitrificans</name>
    <dbReference type="NCBI Taxonomy" id="2211118"/>
    <lineage>
        <taxon>Bacteria</taxon>
        <taxon>Pseudomonadati</taxon>
        <taxon>Pseudomonadota</taxon>
        <taxon>Alphaproteobacteria</taxon>
        <taxon>Rhodobacterales</taxon>
        <taxon>Paracoccaceae</taxon>
        <taxon>Parasedimentitalea</taxon>
    </lineage>
</organism>
<dbReference type="Proteomes" id="UP001429564">
    <property type="component" value="Unassembled WGS sequence"/>
</dbReference>
<comment type="caution">
    <text evidence="5">The sequence shown here is derived from an EMBL/GenBank/DDBJ whole genome shotgun (WGS) entry which is preliminary data.</text>
</comment>
<dbReference type="PROSITE" id="PS50949">
    <property type="entry name" value="HTH_GNTR"/>
    <property type="match status" value="1"/>
</dbReference>
<dbReference type="Pfam" id="PF00392">
    <property type="entry name" value="GntR"/>
    <property type="match status" value="1"/>
</dbReference>
<gene>
    <name evidence="5" type="ORF">DL239_14805</name>
</gene>
<evidence type="ECO:0000256" key="3">
    <source>
        <dbReference type="ARBA" id="ARBA00023163"/>
    </source>
</evidence>
<keyword evidence="1" id="KW-0805">Transcription regulation</keyword>
<dbReference type="InterPro" id="IPR000524">
    <property type="entry name" value="Tscrpt_reg_HTH_GntR"/>
</dbReference>
<dbReference type="SMART" id="SM00345">
    <property type="entry name" value="HTH_GNTR"/>
    <property type="match status" value="1"/>
</dbReference>
<proteinExistence type="predicted"/>
<dbReference type="SUPFAM" id="SSF48008">
    <property type="entry name" value="GntR ligand-binding domain-like"/>
    <property type="match status" value="1"/>
</dbReference>
<reference evidence="5 6" key="1">
    <citation type="submission" date="2018-05" db="EMBL/GenBank/DDBJ databases">
        <authorList>
            <person name="Zhang Y.-J."/>
        </authorList>
    </citation>
    <scope>NUCLEOTIDE SEQUENCE [LARGE SCALE GENOMIC DNA]</scope>
    <source>
        <strain evidence="5 6">CY04</strain>
    </source>
</reference>
<protein>
    <submittedName>
        <fullName evidence="5">FadR family transcriptional regulator</fullName>
    </submittedName>
</protein>
<sequence>MKIDPNSSANLSAQIAKAIRDSIVAGDLIINERLPSEAELADYFQVSRPTVREALKRLAAQSLIRTQRGATGGAFVNRLSFQEAYADHVTTSTLLLSMNEVSFDTACEARYALERSCAPLSAERRTADQLATMRTEIFRQSQPSLTDEAYCASDVAFHRALVDGAANPVLSYQLAGAIEAMQPLMNMITFTMRSREIMVCLHSSITDAIESGDGDAAVECLHNLEAETRKIAADAFAARSAARQRSATITKITG</sequence>
<dbReference type="InterPro" id="IPR036388">
    <property type="entry name" value="WH-like_DNA-bd_sf"/>
</dbReference>
<dbReference type="SUPFAM" id="SSF46785">
    <property type="entry name" value="Winged helix' DNA-binding domain"/>
    <property type="match status" value="1"/>
</dbReference>
<evidence type="ECO:0000313" key="6">
    <source>
        <dbReference type="Proteomes" id="UP001429564"/>
    </source>
</evidence>
<name>A0ABX0W9B1_9RHOB</name>
<dbReference type="InterPro" id="IPR008920">
    <property type="entry name" value="TF_FadR/GntR_C"/>
</dbReference>
<dbReference type="SMART" id="SM00895">
    <property type="entry name" value="FCD"/>
    <property type="match status" value="1"/>
</dbReference>
<evidence type="ECO:0000256" key="2">
    <source>
        <dbReference type="ARBA" id="ARBA00023125"/>
    </source>
</evidence>
<dbReference type="Gene3D" id="1.20.120.530">
    <property type="entry name" value="GntR ligand-binding domain-like"/>
    <property type="match status" value="1"/>
</dbReference>
<dbReference type="InterPro" id="IPR011711">
    <property type="entry name" value="GntR_C"/>
</dbReference>
<accession>A0ABX0W9B1</accession>
<feature type="domain" description="HTH gntR-type" evidence="4">
    <location>
        <begin position="9"/>
        <end position="79"/>
    </location>
</feature>
<dbReference type="PANTHER" id="PTHR43537">
    <property type="entry name" value="TRANSCRIPTIONAL REGULATOR, GNTR FAMILY"/>
    <property type="match status" value="1"/>
</dbReference>
<keyword evidence="6" id="KW-1185">Reference proteome</keyword>
<keyword evidence="2" id="KW-0238">DNA-binding</keyword>
<dbReference type="InterPro" id="IPR036390">
    <property type="entry name" value="WH_DNA-bd_sf"/>
</dbReference>
<dbReference type="PANTHER" id="PTHR43537:SF24">
    <property type="entry name" value="GLUCONATE OPERON TRANSCRIPTIONAL REPRESSOR"/>
    <property type="match status" value="1"/>
</dbReference>
<dbReference type="Gene3D" id="1.10.10.10">
    <property type="entry name" value="Winged helix-like DNA-binding domain superfamily/Winged helix DNA-binding domain"/>
    <property type="match status" value="1"/>
</dbReference>